<dbReference type="Proteomes" id="UP000319771">
    <property type="component" value="Unassembled WGS sequence"/>
</dbReference>
<dbReference type="PANTHER" id="PTHR30007">
    <property type="entry name" value="PHP DOMAIN PROTEIN"/>
    <property type="match status" value="1"/>
</dbReference>
<feature type="compositionally biased region" description="Basic and acidic residues" evidence="1">
    <location>
        <begin position="27"/>
        <end position="38"/>
    </location>
</feature>
<protein>
    <submittedName>
        <fullName evidence="2">Uncharacterized protein</fullName>
    </submittedName>
</protein>
<dbReference type="PANTHER" id="PTHR30007:SF1">
    <property type="entry name" value="BLR1914 PROTEIN"/>
    <property type="match status" value="1"/>
</dbReference>
<accession>A0A538U3C0</accession>
<organism evidence="2 3">
    <name type="scientific">Eiseniibacteriota bacterium</name>
    <dbReference type="NCBI Taxonomy" id="2212470"/>
    <lineage>
        <taxon>Bacteria</taxon>
        <taxon>Candidatus Eiseniibacteriota</taxon>
    </lineage>
</organism>
<feature type="region of interest" description="Disordered" evidence="1">
    <location>
        <begin position="1"/>
        <end position="38"/>
    </location>
</feature>
<evidence type="ECO:0000313" key="3">
    <source>
        <dbReference type="Proteomes" id="UP000319771"/>
    </source>
</evidence>
<proteinExistence type="predicted"/>
<sequence>MDPAPAPDSSGEDRPTPQGPARAAVIPRREDQHPDDGRHRFDRALYRRRGVVEQCVCWLKECRRLGTRFEKLAVNFLAMIHLAFIERYLRVAFSDRT</sequence>
<dbReference type="AlphaFoldDB" id="A0A538U3C0"/>
<evidence type="ECO:0000313" key="2">
    <source>
        <dbReference type="EMBL" id="TMQ70380.1"/>
    </source>
</evidence>
<reference evidence="2 3" key="1">
    <citation type="journal article" date="2019" name="Nat. Microbiol.">
        <title>Mediterranean grassland soil C-N compound turnover is dependent on rainfall and depth, and is mediated by genomically divergent microorganisms.</title>
        <authorList>
            <person name="Diamond S."/>
            <person name="Andeer P.F."/>
            <person name="Li Z."/>
            <person name="Crits-Christoph A."/>
            <person name="Burstein D."/>
            <person name="Anantharaman K."/>
            <person name="Lane K.R."/>
            <person name="Thomas B.C."/>
            <person name="Pan C."/>
            <person name="Northen T.R."/>
            <person name="Banfield J.F."/>
        </authorList>
    </citation>
    <scope>NUCLEOTIDE SEQUENCE [LARGE SCALE GENOMIC DNA]</scope>
    <source>
        <strain evidence="2">WS_11</strain>
    </source>
</reference>
<gene>
    <name evidence="2" type="ORF">E6K81_12760</name>
</gene>
<evidence type="ECO:0000256" key="1">
    <source>
        <dbReference type="SAM" id="MobiDB-lite"/>
    </source>
</evidence>
<name>A0A538U3C0_UNCEI</name>
<comment type="caution">
    <text evidence="2">The sequence shown here is derived from an EMBL/GenBank/DDBJ whole genome shotgun (WGS) entry which is preliminary data.</text>
</comment>
<dbReference type="EMBL" id="VBPB01000230">
    <property type="protein sequence ID" value="TMQ70380.1"/>
    <property type="molecule type" value="Genomic_DNA"/>
</dbReference>